<protein>
    <submittedName>
        <fullName evidence="1">Uncharacterized protein</fullName>
    </submittedName>
</protein>
<organism evidence="1">
    <name type="scientific">marine sediment metagenome</name>
    <dbReference type="NCBI Taxonomy" id="412755"/>
    <lineage>
        <taxon>unclassified sequences</taxon>
        <taxon>metagenomes</taxon>
        <taxon>ecological metagenomes</taxon>
    </lineage>
</organism>
<sequence length="87" mass="9766">MADTDLKLILGESFTPRVLAGFDKKVPIREIEDKATPGKTKPEFASIEENMLDFAKGQILRAAQFGEEMLVLEGNLPPRMTKEQVFK</sequence>
<proteinExistence type="predicted"/>
<accession>A0A0F9LJX9</accession>
<gene>
    <name evidence="1" type="ORF">LCGC14_1205840</name>
</gene>
<name>A0A0F9LJX9_9ZZZZ</name>
<evidence type="ECO:0000313" key="1">
    <source>
        <dbReference type="EMBL" id="KKM93698.1"/>
    </source>
</evidence>
<comment type="caution">
    <text evidence="1">The sequence shown here is derived from an EMBL/GenBank/DDBJ whole genome shotgun (WGS) entry which is preliminary data.</text>
</comment>
<dbReference type="EMBL" id="LAZR01006231">
    <property type="protein sequence ID" value="KKM93698.1"/>
    <property type="molecule type" value="Genomic_DNA"/>
</dbReference>
<dbReference type="AlphaFoldDB" id="A0A0F9LJX9"/>
<reference evidence="1" key="1">
    <citation type="journal article" date="2015" name="Nature">
        <title>Complex archaea that bridge the gap between prokaryotes and eukaryotes.</title>
        <authorList>
            <person name="Spang A."/>
            <person name="Saw J.H."/>
            <person name="Jorgensen S.L."/>
            <person name="Zaremba-Niedzwiedzka K."/>
            <person name="Martijn J."/>
            <person name="Lind A.E."/>
            <person name="van Eijk R."/>
            <person name="Schleper C."/>
            <person name="Guy L."/>
            <person name="Ettema T.J."/>
        </authorList>
    </citation>
    <scope>NUCLEOTIDE SEQUENCE</scope>
</reference>